<name>A0A1G9WE21_9ACTN</name>
<dbReference type="GO" id="GO:0030639">
    <property type="term" value="P:polyketide biosynthetic process"/>
    <property type="evidence" value="ECO:0007669"/>
    <property type="project" value="TreeGrafter"/>
</dbReference>
<evidence type="ECO:0000259" key="3">
    <source>
        <dbReference type="Pfam" id="PF00195"/>
    </source>
</evidence>
<dbReference type="OrthoDB" id="4334218at2"/>
<protein>
    <submittedName>
        <fullName evidence="4">Alkylresorcinol/alkylpyrone synthase</fullName>
    </submittedName>
</protein>
<dbReference type="InterPro" id="IPR011141">
    <property type="entry name" value="Polyketide_synthase_type-III"/>
</dbReference>
<dbReference type="PANTHER" id="PTHR11877:SF46">
    <property type="entry name" value="TYPE III POLYKETIDE SYNTHASE A"/>
    <property type="match status" value="1"/>
</dbReference>
<evidence type="ECO:0000313" key="4">
    <source>
        <dbReference type="EMBL" id="SDM82782.1"/>
    </source>
</evidence>
<gene>
    <name evidence="4" type="ORF">SAMN05216259_101618</name>
</gene>
<keyword evidence="5" id="KW-1185">Reference proteome</keyword>
<evidence type="ECO:0000256" key="1">
    <source>
        <dbReference type="ARBA" id="ARBA00022679"/>
    </source>
</evidence>
<dbReference type="PANTHER" id="PTHR11877">
    <property type="entry name" value="HYDROXYMETHYLGLUTARYL-COA SYNTHASE"/>
    <property type="match status" value="1"/>
</dbReference>
<reference evidence="4 5" key="1">
    <citation type="submission" date="2016-10" db="EMBL/GenBank/DDBJ databases">
        <authorList>
            <person name="de Groot N.N."/>
        </authorList>
    </citation>
    <scope>NUCLEOTIDE SEQUENCE [LARGE SCALE GENOMIC DNA]</scope>
    <source>
        <strain evidence="4 5">CGMCC 4.2022</strain>
    </source>
</reference>
<dbReference type="Gene3D" id="3.40.47.10">
    <property type="match status" value="2"/>
</dbReference>
<dbReference type="Proteomes" id="UP000199341">
    <property type="component" value="Unassembled WGS sequence"/>
</dbReference>
<dbReference type="AlphaFoldDB" id="A0A1G9WE21"/>
<dbReference type="InterPro" id="IPR016039">
    <property type="entry name" value="Thiolase-like"/>
</dbReference>
<dbReference type="Pfam" id="PF00195">
    <property type="entry name" value="Chal_sti_synt_N"/>
    <property type="match status" value="1"/>
</dbReference>
<dbReference type="InterPro" id="IPR001099">
    <property type="entry name" value="Chalcone/stilbene_synt_N"/>
</dbReference>
<proteinExistence type="predicted"/>
<dbReference type="RefSeq" id="WP_093782643.1">
    <property type="nucleotide sequence ID" value="NZ_FNIE01000001.1"/>
</dbReference>
<dbReference type="SUPFAM" id="SSF53901">
    <property type="entry name" value="Thiolase-like"/>
    <property type="match status" value="2"/>
</dbReference>
<evidence type="ECO:0000313" key="5">
    <source>
        <dbReference type="Proteomes" id="UP000199341"/>
    </source>
</evidence>
<dbReference type="PIRSF" id="PIRSF000451">
    <property type="entry name" value="PKS_III"/>
    <property type="match status" value="1"/>
</dbReference>
<dbReference type="GO" id="GO:0016747">
    <property type="term" value="F:acyltransferase activity, transferring groups other than amino-acyl groups"/>
    <property type="evidence" value="ECO:0007669"/>
    <property type="project" value="InterPro"/>
</dbReference>
<feature type="active site" description="Acyl-thioester intermediate" evidence="2">
    <location>
        <position position="147"/>
    </location>
</feature>
<dbReference type="EMBL" id="FNIE01000001">
    <property type="protein sequence ID" value="SDM82782.1"/>
    <property type="molecule type" value="Genomic_DNA"/>
</dbReference>
<organism evidence="4 5">
    <name type="scientific">Actinacidiphila guanduensis</name>
    <dbReference type="NCBI Taxonomy" id="310781"/>
    <lineage>
        <taxon>Bacteria</taxon>
        <taxon>Bacillati</taxon>
        <taxon>Actinomycetota</taxon>
        <taxon>Actinomycetes</taxon>
        <taxon>Kitasatosporales</taxon>
        <taxon>Streptomycetaceae</taxon>
        <taxon>Actinacidiphila</taxon>
    </lineage>
</organism>
<accession>A0A1G9WE21</accession>
<dbReference type="STRING" id="310781.SAMN05216259_101618"/>
<sequence length="372" mass="38692">MRIAVGKPVVVRAPYEVSTDAIEADWLARWPLEEQPPQRRRRLATGLRMVRSTGVVSRPWVAPLDVVGDAGRGAREVYAEAFAAVVDMAAAAAGGALEAAGLEPGDVDCVVTTHTTSWTVPGLDVALVNRLGLRRDVSRVPASTLACAGGAHSLVQAVRYLAHRPDGVVLVVAGEALSILHTPWREPTRTSVLYGALFGDSAAATVVVGADPAHQADADRLVAAGGGLVAEVDTWEWQQYGESPYWGELLPPGAPDAGRIVFESNRDAAKAARETVPQLVKWLDGRRVEWAMVHPGGPSIITDTVDALGLPPEAGRHSAASLAGGNLGGAAVLDVLRRTLGNGPVRGPGVLVGYGPGFVAGAVSLDVLDSPA</sequence>
<feature type="domain" description="Chalcone/stilbene synthase N-terminal" evidence="3">
    <location>
        <begin position="82"/>
        <end position="212"/>
    </location>
</feature>
<evidence type="ECO:0000256" key="2">
    <source>
        <dbReference type="PIRSR" id="PIRSR000451-1"/>
    </source>
</evidence>
<keyword evidence="1" id="KW-0808">Transferase</keyword>